<dbReference type="NCBIfam" id="NF033559">
    <property type="entry name" value="transpos_IS1634"/>
    <property type="match status" value="1"/>
</dbReference>
<accession>A0ABN2L9D9</accession>
<organism evidence="3 4">
    <name type="scientific">Nostocoides veronense</name>
    <dbReference type="NCBI Taxonomy" id="330836"/>
    <lineage>
        <taxon>Bacteria</taxon>
        <taxon>Bacillati</taxon>
        <taxon>Actinomycetota</taxon>
        <taxon>Actinomycetes</taxon>
        <taxon>Micrococcales</taxon>
        <taxon>Intrasporangiaceae</taxon>
        <taxon>Nostocoides</taxon>
    </lineage>
</organism>
<evidence type="ECO:0000313" key="3">
    <source>
        <dbReference type="EMBL" id="GAA1780043.1"/>
    </source>
</evidence>
<evidence type="ECO:0000313" key="4">
    <source>
        <dbReference type="Proteomes" id="UP001499938"/>
    </source>
</evidence>
<feature type="domain" description="Transposase IS4-like" evidence="2">
    <location>
        <begin position="70"/>
        <end position="178"/>
    </location>
</feature>
<evidence type="ECO:0000259" key="2">
    <source>
        <dbReference type="Pfam" id="PF01609"/>
    </source>
</evidence>
<name>A0ABN2L9D9_9MICO</name>
<sequence>MLARVVEPTSKADTARVLADIGVPAPSLRTIFRALGRTIGRDYRDRLARACLAHSARTSGPAALVLYDCTTLYFETDTEDDLRKVGMSKERRVDPQVQVGLLVDPNGFPLEVHLFEGNTAETKTLIPVLEAFQARHGVTDMVVVADAGMLSAGNLNALEDAGFSFIVGSRISKAPYDLAAHFERHGDYFADGQILESSRVMGTGTAARTRRVVYQYPSSGTSGTTGRSTRWSNGPRRSPPAPGRSRRTGSCESTAPTRTSTGHWSSEPASSLA</sequence>
<feature type="compositionally biased region" description="Polar residues" evidence="1">
    <location>
        <begin position="251"/>
        <end position="273"/>
    </location>
</feature>
<protein>
    <recommendedName>
        <fullName evidence="2">Transposase IS4-like domain-containing protein</fullName>
    </recommendedName>
</protein>
<feature type="compositionally biased region" description="Low complexity" evidence="1">
    <location>
        <begin position="218"/>
        <end position="236"/>
    </location>
</feature>
<reference evidence="3 4" key="1">
    <citation type="journal article" date="2019" name="Int. J. Syst. Evol. Microbiol.">
        <title>The Global Catalogue of Microorganisms (GCM) 10K type strain sequencing project: providing services to taxonomists for standard genome sequencing and annotation.</title>
        <authorList>
            <consortium name="The Broad Institute Genomics Platform"/>
            <consortium name="The Broad Institute Genome Sequencing Center for Infectious Disease"/>
            <person name="Wu L."/>
            <person name="Ma J."/>
        </authorList>
    </citation>
    <scope>NUCLEOTIDE SEQUENCE [LARGE SCALE GENOMIC DNA]</scope>
    <source>
        <strain evidence="3 4">JCM 15592</strain>
    </source>
</reference>
<dbReference type="InterPro" id="IPR047654">
    <property type="entry name" value="IS1634_transpos"/>
</dbReference>
<proteinExistence type="predicted"/>
<keyword evidence="4" id="KW-1185">Reference proteome</keyword>
<dbReference type="Proteomes" id="UP001499938">
    <property type="component" value="Unassembled WGS sequence"/>
</dbReference>
<gene>
    <name evidence="3" type="ORF">GCM10009811_01680</name>
</gene>
<comment type="caution">
    <text evidence="3">The sequence shown here is derived from an EMBL/GenBank/DDBJ whole genome shotgun (WGS) entry which is preliminary data.</text>
</comment>
<dbReference type="InterPro" id="IPR002559">
    <property type="entry name" value="Transposase_11"/>
</dbReference>
<evidence type="ECO:0000256" key="1">
    <source>
        <dbReference type="SAM" id="MobiDB-lite"/>
    </source>
</evidence>
<dbReference type="EMBL" id="BAAAPO010000004">
    <property type="protein sequence ID" value="GAA1780043.1"/>
    <property type="molecule type" value="Genomic_DNA"/>
</dbReference>
<feature type="region of interest" description="Disordered" evidence="1">
    <location>
        <begin position="216"/>
        <end position="273"/>
    </location>
</feature>
<dbReference type="Pfam" id="PF01609">
    <property type="entry name" value="DDE_Tnp_1"/>
    <property type="match status" value="1"/>
</dbReference>